<keyword evidence="2" id="KW-1185">Reference proteome</keyword>
<dbReference type="AlphaFoldDB" id="A0A1B7JHV7"/>
<dbReference type="Proteomes" id="UP000078224">
    <property type="component" value="Unassembled WGS sequence"/>
</dbReference>
<evidence type="ECO:0000313" key="2">
    <source>
        <dbReference type="Proteomes" id="UP000078224"/>
    </source>
</evidence>
<dbReference type="EMBL" id="LXEW01000051">
    <property type="protein sequence ID" value="OAT47507.1"/>
    <property type="molecule type" value="Genomic_DNA"/>
</dbReference>
<protein>
    <submittedName>
        <fullName evidence="1">Uncharacterized protein</fullName>
    </submittedName>
</protein>
<proteinExistence type="predicted"/>
<sequence length="39" mass="4336">MLNKLLNNKYIGYIVTFAGIVLLGVPPAETEDNESTRLK</sequence>
<reference evidence="1 2" key="1">
    <citation type="submission" date="2016-04" db="EMBL/GenBank/DDBJ databases">
        <title>ATOL: Assembling a taxonomically balanced genome-scale reconstruction of the evolutionary history of the Enterobacteriaceae.</title>
        <authorList>
            <person name="Plunkett G.III."/>
            <person name="Neeno-Eckwall E.C."/>
            <person name="Glasner J.D."/>
            <person name="Perna N.T."/>
        </authorList>
    </citation>
    <scope>NUCLEOTIDE SEQUENCE [LARGE SCALE GENOMIC DNA]</scope>
    <source>
        <strain evidence="1 2">ATCC 35613</strain>
    </source>
</reference>
<gene>
    <name evidence="1" type="ORF">M998_3691</name>
</gene>
<name>A0A1B7JHV7_9GAMM</name>
<organism evidence="1 2">
    <name type="scientific">Providencia heimbachae ATCC 35613</name>
    <dbReference type="NCBI Taxonomy" id="1354272"/>
    <lineage>
        <taxon>Bacteria</taxon>
        <taxon>Pseudomonadati</taxon>
        <taxon>Pseudomonadota</taxon>
        <taxon>Gammaproteobacteria</taxon>
        <taxon>Enterobacterales</taxon>
        <taxon>Morganellaceae</taxon>
        <taxon>Providencia</taxon>
    </lineage>
</organism>
<accession>A0A1B7JHV7</accession>
<comment type="caution">
    <text evidence="1">The sequence shown here is derived from an EMBL/GenBank/DDBJ whole genome shotgun (WGS) entry which is preliminary data.</text>
</comment>
<evidence type="ECO:0000313" key="1">
    <source>
        <dbReference type="EMBL" id="OAT47507.1"/>
    </source>
</evidence>
<dbReference type="PATRIC" id="fig|1354272.4.peg.3772"/>